<protein>
    <submittedName>
        <fullName evidence="2">MerR family DNA-binding transcriptional regulator</fullName>
    </submittedName>
</protein>
<evidence type="ECO:0000313" key="3">
    <source>
        <dbReference type="Proteomes" id="UP001601422"/>
    </source>
</evidence>
<dbReference type="GO" id="GO:0003677">
    <property type="term" value="F:DNA binding"/>
    <property type="evidence" value="ECO:0007669"/>
    <property type="project" value="UniProtKB-KW"/>
</dbReference>
<dbReference type="EMBL" id="JBIAJP010000025">
    <property type="protein sequence ID" value="MFF0009795.1"/>
    <property type="molecule type" value="Genomic_DNA"/>
</dbReference>
<dbReference type="Proteomes" id="UP001601422">
    <property type="component" value="Unassembled WGS sequence"/>
</dbReference>
<dbReference type="PROSITE" id="PS50937">
    <property type="entry name" value="HTH_MERR_2"/>
    <property type="match status" value="1"/>
</dbReference>
<dbReference type="Pfam" id="PF00376">
    <property type="entry name" value="MerR"/>
    <property type="match status" value="1"/>
</dbReference>
<proteinExistence type="predicted"/>
<evidence type="ECO:0000259" key="1">
    <source>
        <dbReference type="PROSITE" id="PS50937"/>
    </source>
</evidence>
<accession>A0ABW6N9G4</accession>
<sequence>MSTMRISQLATRSGVPATTLRFYESAGLLPAERTPAG</sequence>
<organism evidence="2 3">
    <name type="scientific">Streptomyces tibetensis</name>
    <dbReference type="NCBI Taxonomy" id="2382123"/>
    <lineage>
        <taxon>Bacteria</taxon>
        <taxon>Bacillati</taxon>
        <taxon>Actinomycetota</taxon>
        <taxon>Actinomycetes</taxon>
        <taxon>Kitasatosporales</taxon>
        <taxon>Streptomycetaceae</taxon>
        <taxon>Streptomyces</taxon>
    </lineage>
</organism>
<keyword evidence="2" id="KW-0238">DNA-binding</keyword>
<dbReference type="SUPFAM" id="SSF46955">
    <property type="entry name" value="Putative DNA-binding domain"/>
    <property type="match status" value="1"/>
</dbReference>
<dbReference type="InterPro" id="IPR000551">
    <property type="entry name" value="MerR-type_HTH_dom"/>
</dbReference>
<name>A0ABW6N9G4_9ACTN</name>
<gene>
    <name evidence="2" type="ORF">ACFYQT_41160</name>
</gene>
<dbReference type="InterPro" id="IPR009061">
    <property type="entry name" value="DNA-bd_dom_put_sf"/>
</dbReference>
<reference evidence="2 3" key="1">
    <citation type="submission" date="2024-10" db="EMBL/GenBank/DDBJ databases">
        <title>The Natural Products Discovery Center: Release of the First 8490 Sequenced Strains for Exploring Actinobacteria Biosynthetic Diversity.</title>
        <authorList>
            <person name="Kalkreuter E."/>
            <person name="Kautsar S.A."/>
            <person name="Yang D."/>
            <person name="Bader C.D."/>
            <person name="Teijaro C.N."/>
            <person name="Fluegel L."/>
            <person name="Davis C.M."/>
            <person name="Simpson J.R."/>
            <person name="Lauterbach L."/>
            <person name="Steele A.D."/>
            <person name="Gui C."/>
            <person name="Meng S."/>
            <person name="Li G."/>
            <person name="Viehrig K."/>
            <person name="Ye F."/>
            <person name="Su P."/>
            <person name="Kiefer A.F."/>
            <person name="Nichols A."/>
            <person name="Cepeda A.J."/>
            <person name="Yan W."/>
            <person name="Fan B."/>
            <person name="Jiang Y."/>
            <person name="Adhikari A."/>
            <person name="Zheng C.-J."/>
            <person name="Schuster L."/>
            <person name="Cowan T.M."/>
            <person name="Smanski M.J."/>
            <person name="Chevrette M.G."/>
            <person name="De Carvalho L.P.S."/>
            <person name="Shen B."/>
        </authorList>
    </citation>
    <scope>NUCLEOTIDE SEQUENCE [LARGE SCALE GENOMIC DNA]</scope>
    <source>
        <strain evidence="2 3">NPDC005497</strain>
    </source>
</reference>
<comment type="caution">
    <text evidence="2">The sequence shown here is derived from an EMBL/GenBank/DDBJ whole genome shotgun (WGS) entry which is preliminary data.</text>
</comment>
<keyword evidence="3" id="KW-1185">Reference proteome</keyword>
<feature type="domain" description="HTH merR-type" evidence="1">
    <location>
        <begin position="3"/>
        <end position="37"/>
    </location>
</feature>
<dbReference type="RefSeq" id="WP_389835880.1">
    <property type="nucleotide sequence ID" value="NZ_JBIAJP010000025.1"/>
</dbReference>
<dbReference type="Gene3D" id="1.10.1660.10">
    <property type="match status" value="1"/>
</dbReference>
<evidence type="ECO:0000313" key="2">
    <source>
        <dbReference type="EMBL" id="MFF0009795.1"/>
    </source>
</evidence>